<reference evidence="3 4" key="1">
    <citation type="submission" date="2021-03" db="EMBL/GenBank/DDBJ databases">
        <authorList>
            <person name="Stanton E."/>
        </authorList>
    </citation>
    <scope>NUCLEOTIDE SEQUENCE [LARGE SCALE GENOMIC DNA]</scope>
    <source>
        <strain evidence="3 4">2020EL-00037</strain>
    </source>
</reference>
<dbReference type="Pfam" id="PF07383">
    <property type="entry name" value="DUF1496"/>
    <property type="match status" value="1"/>
</dbReference>
<dbReference type="EMBL" id="JAGKON010000013">
    <property type="protein sequence ID" value="MBQ0600892.1"/>
    <property type="molecule type" value="Genomic_DNA"/>
</dbReference>
<comment type="caution">
    <text evidence="3">The sequence shown here is derived from an EMBL/GenBank/DDBJ whole genome shotgun (WGS) entry which is preliminary data.</text>
</comment>
<feature type="compositionally biased region" description="Low complexity" evidence="1">
    <location>
        <begin position="66"/>
        <end position="78"/>
    </location>
</feature>
<organism evidence="3 4">
    <name type="scientific">Klebsiella oxytoca</name>
    <dbReference type="NCBI Taxonomy" id="571"/>
    <lineage>
        <taxon>Bacteria</taxon>
        <taxon>Pseudomonadati</taxon>
        <taxon>Pseudomonadota</taxon>
        <taxon>Gammaproteobacteria</taxon>
        <taxon>Enterobacterales</taxon>
        <taxon>Enterobacteriaceae</taxon>
        <taxon>Klebsiella/Raoultella group</taxon>
        <taxon>Klebsiella</taxon>
    </lineage>
</organism>
<dbReference type="InterPro" id="IPR009971">
    <property type="entry name" value="DUF1496"/>
</dbReference>
<keyword evidence="2" id="KW-0732">Signal</keyword>
<name>A0AAP2BII5_KLEOX</name>
<sequence length="150" mass="16272">MKKALIVLLVVCAIPAFAFSAEQKSNTDSVQQALTSSVNKQNVSADPAVSEESTTDKLNRMVGGNSIDSSSNHSSQVSAAQKEQMNQNARPQNFYPIPPRPDTTESPTCLYDNSRFSEGAVVPVDKSRAIQCDNKKDSQGRAVAIWKLIK</sequence>
<feature type="compositionally biased region" description="Polar residues" evidence="1">
    <location>
        <begin position="79"/>
        <end position="91"/>
    </location>
</feature>
<feature type="chain" id="PRO_5042836507" evidence="2">
    <location>
        <begin position="21"/>
        <end position="150"/>
    </location>
</feature>
<dbReference type="AlphaFoldDB" id="A0AAP2BII5"/>
<gene>
    <name evidence="3" type="ORF">J7S78_13925</name>
</gene>
<dbReference type="RefSeq" id="WP_210846295.1">
    <property type="nucleotide sequence ID" value="NZ_JAGKON010000013.1"/>
</dbReference>
<evidence type="ECO:0000313" key="3">
    <source>
        <dbReference type="EMBL" id="MBQ0600892.1"/>
    </source>
</evidence>
<dbReference type="Proteomes" id="UP000673434">
    <property type="component" value="Unassembled WGS sequence"/>
</dbReference>
<proteinExistence type="predicted"/>
<feature type="region of interest" description="Disordered" evidence="1">
    <location>
        <begin position="37"/>
        <end position="108"/>
    </location>
</feature>
<keyword evidence="4" id="KW-1185">Reference proteome</keyword>
<accession>A0AAP2BII5</accession>
<protein>
    <submittedName>
        <fullName evidence="3">DUF1496 domain-containing protein</fullName>
    </submittedName>
</protein>
<evidence type="ECO:0000313" key="4">
    <source>
        <dbReference type="Proteomes" id="UP000673434"/>
    </source>
</evidence>
<evidence type="ECO:0000256" key="2">
    <source>
        <dbReference type="SAM" id="SignalP"/>
    </source>
</evidence>
<evidence type="ECO:0000256" key="1">
    <source>
        <dbReference type="SAM" id="MobiDB-lite"/>
    </source>
</evidence>
<feature type="signal peptide" evidence="2">
    <location>
        <begin position="1"/>
        <end position="20"/>
    </location>
</feature>